<evidence type="ECO:0000256" key="3">
    <source>
        <dbReference type="ARBA" id="ARBA00023082"/>
    </source>
</evidence>
<evidence type="ECO:0000259" key="7">
    <source>
        <dbReference type="Pfam" id="PF08281"/>
    </source>
</evidence>
<keyword evidence="5" id="KW-0804">Transcription</keyword>
<evidence type="ECO:0000313" key="9">
    <source>
        <dbReference type="Proteomes" id="UP000547973"/>
    </source>
</evidence>
<dbReference type="SUPFAM" id="SSF88659">
    <property type="entry name" value="Sigma3 and sigma4 domains of RNA polymerase sigma factors"/>
    <property type="match status" value="1"/>
</dbReference>
<keyword evidence="3" id="KW-0731">Sigma factor</keyword>
<gene>
    <name evidence="8" type="ORF">BKA03_001026</name>
</gene>
<dbReference type="Pfam" id="PF08281">
    <property type="entry name" value="Sigma70_r4_2"/>
    <property type="match status" value="1"/>
</dbReference>
<dbReference type="InterPro" id="IPR007627">
    <property type="entry name" value="RNA_pol_sigma70_r2"/>
</dbReference>
<organism evidence="8 9">
    <name type="scientific">Demequina lutea</name>
    <dbReference type="NCBI Taxonomy" id="431489"/>
    <lineage>
        <taxon>Bacteria</taxon>
        <taxon>Bacillati</taxon>
        <taxon>Actinomycetota</taxon>
        <taxon>Actinomycetes</taxon>
        <taxon>Micrococcales</taxon>
        <taxon>Demequinaceae</taxon>
        <taxon>Demequina</taxon>
    </lineage>
</organism>
<dbReference type="Proteomes" id="UP000547973">
    <property type="component" value="Unassembled WGS sequence"/>
</dbReference>
<keyword evidence="4" id="KW-0238">DNA-binding</keyword>
<dbReference type="RefSeq" id="WP_062075883.1">
    <property type="nucleotide sequence ID" value="NZ_BBRC01000014.1"/>
</dbReference>
<dbReference type="GO" id="GO:0003677">
    <property type="term" value="F:DNA binding"/>
    <property type="evidence" value="ECO:0007669"/>
    <property type="project" value="UniProtKB-KW"/>
</dbReference>
<keyword evidence="2" id="KW-0805">Transcription regulation</keyword>
<keyword evidence="9" id="KW-1185">Reference proteome</keyword>
<protein>
    <submittedName>
        <fullName evidence="8">RNA polymerase sigma factor (Sigma-70 family)</fullName>
    </submittedName>
</protein>
<evidence type="ECO:0000313" key="8">
    <source>
        <dbReference type="EMBL" id="NYI40907.1"/>
    </source>
</evidence>
<dbReference type="InterPro" id="IPR039425">
    <property type="entry name" value="RNA_pol_sigma-70-like"/>
</dbReference>
<comment type="caution">
    <text evidence="8">The sequence shown here is derived from an EMBL/GenBank/DDBJ whole genome shotgun (WGS) entry which is preliminary data.</text>
</comment>
<reference evidence="8 9" key="1">
    <citation type="submission" date="2020-07" db="EMBL/GenBank/DDBJ databases">
        <title>Sequencing the genomes of 1000 actinobacteria strains.</title>
        <authorList>
            <person name="Klenk H.-P."/>
        </authorList>
    </citation>
    <scope>NUCLEOTIDE SEQUENCE [LARGE SCALE GENOMIC DNA]</scope>
    <source>
        <strain evidence="8 9">DSM 19970</strain>
    </source>
</reference>
<evidence type="ECO:0000256" key="4">
    <source>
        <dbReference type="ARBA" id="ARBA00023125"/>
    </source>
</evidence>
<dbReference type="AlphaFoldDB" id="A0A7Z0CJL5"/>
<dbReference type="InterPro" id="IPR013324">
    <property type="entry name" value="RNA_pol_sigma_r3/r4-like"/>
</dbReference>
<feature type="domain" description="RNA polymerase sigma factor 70 region 4 type 2" evidence="7">
    <location>
        <begin position="104"/>
        <end position="155"/>
    </location>
</feature>
<dbReference type="PANTHER" id="PTHR43133">
    <property type="entry name" value="RNA POLYMERASE ECF-TYPE SIGMA FACTO"/>
    <property type="match status" value="1"/>
</dbReference>
<dbReference type="InterPro" id="IPR014284">
    <property type="entry name" value="RNA_pol_sigma-70_dom"/>
</dbReference>
<dbReference type="PANTHER" id="PTHR43133:SF50">
    <property type="entry name" value="ECF RNA POLYMERASE SIGMA FACTOR SIGM"/>
    <property type="match status" value="1"/>
</dbReference>
<comment type="similarity">
    <text evidence="1">Belongs to the sigma-70 factor family. ECF subfamily.</text>
</comment>
<dbReference type="SUPFAM" id="SSF88946">
    <property type="entry name" value="Sigma2 domain of RNA polymerase sigma factors"/>
    <property type="match status" value="1"/>
</dbReference>
<dbReference type="CDD" id="cd06171">
    <property type="entry name" value="Sigma70_r4"/>
    <property type="match status" value="1"/>
</dbReference>
<feature type="domain" description="RNA polymerase sigma-70 region 2" evidence="6">
    <location>
        <begin position="11"/>
        <end position="74"/>
    </location>
</feature>
<dbReference type="NCBIfam" id="TIGR02937">
    <property type="entry name" value="sigma70-ECF"/>
    <property type="match status" value="1"/>
</dbReference>
<sequence>MSAWAQVMETLVRQRRPALVGYAYLLTGSRSEAEDLVQDAIVRTFARGRAKTSVREAEAYVKRAIANEAVNRARHGLVVRENRAKVAEPAMVPGHAARVNASTDLEAALDTLSPRERAVTVLKYVDDLTIASIAAVLKLNDGTVKRYLANAAVKLREQLGDDAVNNSERRTVPVTLTESRI</sequence>
<dbReference type="EMBL" id="JACBZO010000001">
    <property type="protein sequence ID" value="NYI40907.1"/>
    <property type="molecule type" value="Genomic_DNA"/>
</dbReference>
<dbReference type="InterPro" id="IPR013249">
    <property type="entry name" value="RNA_pol_sigma70_r4_t2"/>
</dbReference>
<dbReference type="Gene3D" id="1.10.1740.10">
    <property type="match status" value="1"/>
</dbReference>
<dbReference type="InterPro" id="IPR036388">
    <property type="entry name" value="WH-like_DNA-bd_sf"/>
</dbReference>
<evidence type="ECO:0000256" key="5">
    <source>
        <dbReference type="ARBA" id="ARBA00023163"/>
    </source>
</evidence>
<name>A0A7Z0CJL5_9MICO</name>
<evidence type="ECO:0000256" key="2">
    <source>
        <dbReference type="ARBA" id="ARBA00023015"/>
    </source>
</evidence>
<dbReference type="InterPro" id="IPR013325">
    <property type="entry name" value="RNA_pol_sigma_r2"/>
</dbReference>
<evidence type="ECO:0000256" key="1">
    <source>
        <dbReference type="ARBA" id="ARBA00010641"/>
    </source>
</evidence>
<evidence type="ECO:0000259" key="6">
    <source>
        <dbReference type="Pfam" id="PF04542"/>
    </source>
</evidence>
<dbReference type="OrthoDB" id="3688906at2"/>
<dbReference type="GO" id="GO:0006352">
    <property type="term" value="P:DNA-templated transcription initiation"/>
    <property type="evidence" value="ECO:0007669"/>
    <property type="project" value="InterPro"/>
</dbReference>
<proteinExistence type="inferred from homology"/>
<dbReference type="Pfam" id="PF04542">
    <property type="entry name" value="Sigma70_r2"/>
    <property type="match status" value="1"/>
</dbReference>
<dbReference type="GO" id="GO:0016987">
    <property type="term" value="F:sigma factor activity"/>
    <property type="evidence" value="ECO:0007669"/>
    <property type="project" value="UniProtKB-KW"/>
</dbReference>
<accession>A0A7Z0CJL5</accession>
<dbReference type="Gene3D" id="1.10.10.10">
    <property type="entry name" value="Winged helix-like DNA-binding domain superfamily/Winged helix DNA-binding domain"/>
    <property type="match status" value="1"/>
</dbReference>